<evidence type="ECO:0000313" key="9">
    <source>
        <dbReference type="Proteomes" id="UP000243515"/>
    </source>
</evidence>
<feature type="region of interest" description="Disordered" evidence="5">
    <location>
        <begin position="90"/>
        <end position="109"/>
    </location>
</feature>
<dbReference type="InterPro" id="IPR006634">
    <property type="entry name" value="TLC-dom"/>
</dbReference>
<protein>
    <recommendedName>
        <fullName evidence="7">TLC domain-containing protein</fullName>
    </recommendedName>
</protein>
<gene>
    <name evidence="8" type="ORF">Egran_03922</name>
</gene>
<name>A0A232LW21_9EURO</name>
<dbReference type="AlphaFoldDB" id="A0A232LW21"/>
<dbReference type="GO" id="GO:0016020">
    <property type="term" value="C:membrane"/>
    <property type="evidence" value="ECO:0007669"/>
    <property type="project" value="UniProtKB-SubCell"/>
</dbReference>
<evidence type="ECO:0000256" key="1">
    <source>
        <dbReference type="ARBA" id="ARBA00004141"/>
    </source>
</evidence>
<comment type="caution">
    <text evidence="8">The sequence shown here is derived from an EMBL/GenBank/DDBJ whole genome shotgun (WGS) entry which is preliminary data.</text>
</comment>
<evidence type="ECO:0000256" key="6">
    <source>
        <dbReference type="SAM" id="Phobius"/>
    </source>
</evidence>
<evidence type="ECO:0000256" key="2">
    <source>
        <dbReference type="ARBA" id="ARBA00022692"/>
    </source>
</evidence>
<keyword evidence="9" id="KW-1185">Reference proteome</keyword>
<evidence type="ECO:0000313" key="8">
    <source>
        <dbReference type="EMBL" id="OXV08312.1"/>
    </source>
</evidence>
<dbReference type="Proteomes" id="UP000243515">
    <property type="component" value="Unassembled WGS sequence"/>
</dbReference>
<sequence>MWKATSQIWRGLDPIDIKASAFQLRHGTLCIDEACADANAELSRFSHQIDNGLPWWLSLTYVVSNIVLNGLNYYWFSKMIETVLKRFRDPDASSKRKGKAGTVKGKNNINATAKSEEGDYFEANQQVQGKNPLAVNDDVDEVLRRRKA</sequence>
<evidence type="ECO:0000256" key="5">
    <source>
        <dbReference type="SAM" id="MobiDB-lite"/>
    </source>
</evidence>
<dbReference type="Pfam" id="PF03798">
    <property type="entry name" value="TRAM_LAG1_CLN8"/>
    <property type="match status" value="1"/>
</dbReference>
<evidence type="ECO:0000256" key="4">
    <source>
        <dbReference type="ARBA" id="ARBA00023136"/>
    </source>
</evidence>
<dbReference type="EMBL" id="NPHW01004199">
    <property type="protein sequence ID" value="OXV08312.1"/>
    <property type="molecule type" value="Genomic_DNA"/>
</dbReference>
<feature type="transmembrane region" description="Helical" evidence="6">
    <location>
        <begin position="55"/>
        <end position="76"/>
    </location>
</feature>
<organism evidence="8 9">
    <name type="scientific">Elaphomyces granulatus</name>
    <dbReference type="NCBI Taxonomy" id="519963"/>
    <lineage>
        <taxon>Eukaryota</taxon>
        <taxon>Fungi</taxon>
        <taxon>Dikarya</taxon>
        <taxon>Ascomycota</taxon>
        <taxon>Pezizomycotina</taxon>
        <taxon>Eurotiomycetes</taxon>
        <taxon>Eurotiomycetidae</taxon>
        <taxon>Eurotiales</taxon>
        <taxon>Elaphomycetaceae</taxon>
        <taxon>Elaphomyces</taxon>
    </lineage>
</organism>
<proteinExistence type="predicted"/>
<comment type="subcellular location">
    <subcellularLocation>
        <location evidence="1">Membrane</location>
        <topology evidence="1">Multi-pass membrane protein</topology>
    </subcellularLocation>
</comment>
<evidence type="ECO:0000256" key="3">
    <source>
        <dbReference type="ARBA" id="ARBA00022989"/>
    </source>
</evidence>
<accession>A0A232LW21</accession>
<evidence type="ECO:0000259" key="7">
    <source>
        <dbReference type="Pfam" id="PF03798"/>
    </source>
</evidence>
<keyword evidence="4 6" id="KW-0472">Membrane</keyword>
<feature type="domain" description="TLC" evidence="7">
    <location>
        <begin position="46"/>
        <end position="80"/>
    </location>
</feature>
<keyword evidence="2 6" id="KW-0812">Transmembrane</keyword>
<keyword evidence="3 6" id="KW-1133">Transmembrane helix</keyword>
<reference evidence="8 9" key="1">
    <citation type="journal article" date="2015" name="Environ. Microbiol.">
        <title>Metagenome sequence of Elaphomyces granulatus from sporocarp tissue reveals Ascomycota ectomycorrhizal fingerprints of genome expansion and a Proteobacteria-rich microbiome.</title>
        <authorList>
            <person name="Quandt C.A."/>
            <person name="Kohler A."/>
            <person name="Hesse C.N."/>
            <person name="Sharpton T.J."/>
            <person name="Martin F."/>
            <person name="Spatafora J.W."/>
        </authorList>
    </citation>
    <scope>NUCLEOTIDE SEQUENCE [LARGE SCALE GENOMIC DNA]</scope>
    <source>
        <strain evidence="8 9">OSC145934</strain>
    </source>
</reference>
<dbReference type="OrthoDB" id="10266980at2759"/>